<evidence type="ECO:0000259" key="2">
    <source>
        <dbReference type="PROSITE" id="PS50112"/>
    </source>
</evidence>
<dbReference type="Proteomes" id="UP001165395">
    <property type="component" value="Unassembled WGS sequence"/>
</dbReference>
<dbReference type="SUPFAM" id="SSF141868">
    <property type="entry name" value="EAL domain-like"/>
    <property type="match status" value="1"/>
</dbReference>
<evidence type="ECO:0000313" key="7">
    <source>
        <dbReference type="Proteomes" id="UP001165395"/>
    </source>
</evidence>
<protein>
    <submittedName>
        <fullName evidence="6">EAL domain-containing protein</fullName>
    </submittedName>
</protein>
<keyword evidence="1" id="KW-0472">Membrane</keyword>
<feature type="domain" description="PAC" evidence="3">
    <location>
        <begin position="523"/>
        <end position="576"/>
    </location>
</feature>
<feature type="transmembrane region" description="Helical" evidence="1">
    <location>
        <begin position="209"/>
        <end position="225"/>
    </location>
</feature>
<feature type="transmembrane region" description="Helical" evidence="1">
    <location>
        <begin position="12"/>
        <end position="30"/>
    </location>
</feature>
<dbReference type="InterPro" id="IPR052155">
    <property type="entry name" value="Biofilm_reg_signaling"/>
</dbReference>
<dbReference type="Gene3D" id="3.30.450.20">
    <property type="entry name" value="PAS domain"/>
    <property type="match status" value="2"/>
</dbReference>
<dbReference type="Pfam" id="PF00990">
    <property type="entry name" value="GGDEF"/>
    <property type="match status" value="1"/>
</dbReference>
<dbReference type="InterPro" id="IPR001633">
    <property type="entry name" value="EAL_dom"/>
</dbReference>
<evidence type="ECO:0000313" key="6">
    <source>
        <dbReference type="EMBL" id="MCB6183400.1"/>
    </source>
</evidence>
<comment type="caution">
    <text evidence="6">The sequence shown here is derived from an EMBL/GenBank/DDBJ whole genome shotgun (WGS) entry which is preliminary data.</text>
</comment>
<evidence type="ECO:0000259" key="3">
    <source>
        <dbReference type="PROSITE" id="PS50113"/>
    </source>
</evidence>
<dbReference type="PANTHER" id="PTHR44757:SF2">
    <property type="entry name" value="BIOFILM ARCHITECTURE MAINTENANCE PROTEIN MBAA"/>
    <property type="match status" value="1"/>
</dbReference>
<dbReference type="InterPro" id="IPR000160">
    <property type="entry name" value="GGDEF_dom"/>
</dbReference>
<dbReference type="Gene3D" id="3.20.20.450">
    <property type="entry name" value="EAL domain"/>
    <property type="match status" value="1"/>
</dbReference>
<dbReference type="PROSITE" id="PS50883">
    <property type="entry name" value="EAL"/>
    <property type="match status" value="1"/>
</dbReference>
<feature type="domain" description="PAS" evidence="2">
    <location>
        <begin position="573"/>
        <end position="622"/>
    </location>
</feature>
<sequence length="1139" mass="128318">MNPVKQTRQTTVFAIVAGFALGFLNVLISLHTATEIGNHAEFVLLSGIAFALLCRAGTLPMLATLAGSWFAASDKDVIDGLHLAAIAGTSWLSYLVLSKKDFDPLLRRGKDFALVLLIPVLSCIPITLFFLLMTTGILPPDQDWVPLPLLEVVFGQLLGSLLVSIPILMVSYKRLKRAFTNVEFWLLSLVTLSVFCLPITFGANNDEHPIMYIFAPLIIWSSIRLKRFAHSIILIELSTGILVMPARFLSSPLVINNFEVPMAIVMFVGIATSLFMSTRQGERRYQQNLLQQRNEIYRWLAGMRQQFGASGTGADVLYQLCKSAKSISAAIHAGIAKETNHGYEWLYDFMLTQHDKTPMSLREDQYIDRRNCSSYPIPATNYTVICIPLKEKHDGDLLLLITLHNPLLINGELLSFFNDQRQLLQSELEKRLIDAERQRLGMALRDAEAMWQYALESSGEGIWDWHIQANVEYYSNRCQLLMGFAEAVTHDAHYLWRNRIHPDDVEKWETALQQYLNGETDHYQSEFRILQQNGKSKWVFSRGKVISWDENAKPVRMIGSVLDVSELRQADEERLLAAQVFEASHEGILIIDEDKRILSANSAFLQMIGYRADQVIHKPALFFSAITITNEQDLFWDQLASQQFWQGEWIAQKENGSHLPLWLSVSCVMAQENTHASRYILLASDMTQRKADSDRIQYLAHHDLLTGLPNRALMMDRLEQLLLNCERQKTNFACLFIDLDHFKHINDSLGHPVGDLLLQDVAQRLTSHVRKGDTISRLGGDEFVLLLPNVSSKDIDRVCEHLRKTLSDPFTINHHVLHITPSIGISVYPDDGKTAESLIKHADVAMYHAKQQGRNNIQQFRENLLDASRERLVIESGLRAALNHDRLSLRYQPQFNTASGELEGMEALLRWKDPELGQVSPGQFIPIAEESHLILDLGNFVLNESCRQLAEWIAAGHTPPTLAINVSLRQLMQDGFAEQVLDTLAYYHLPPKLLEIELTETMLMHDPQHAQHVLEVLTSAGVGVAIDDFGTGYSSLSYLKRLSVTRIKIDQSFVKDLEHGGGDEAIVRAILGLAQNLKMAVTAEGVETEAQLSFLKSAGCDSCQGYYYAPPLVPDGFEALLQGNHPTQTSYFSAPETIQ</sequence>
<dbReference type="PROSITE" id="PS50113">
    <property type="entry name" value="PAC"/>
    <property type="match status" value="1"/>
</dbReference>
<evidence type="ECO:0000256" key="1">
    <source>
        <dbReference type="SAM" id="Phobius"/>
    </source>
</evidence>
<dbReference type="PROSITE" id="PS50112">
    <property type="entry name" value="PAS"/>
    <property type="match status" value="2"/>
</dbReference>
<dbReference type="Pfam" id="PF00563">
    <property type="entry name" value="EAL"/>
    <property type="match status" value="1"/>
</dbReference>
<feature type="transmembrane region" description="Helical" evidence="1">
    <location>
        <begin position="42"/>
        <end position="71"/>
    </location>
</feature>
<dbReference type="InterPro" id="IPR035919">
    <property type="entry name" value="EAL_sf"/>
</dbReference>
<feature type="domain" description="PAS" evidence="2">
    <location>
        <begin position="447"/>
        <end position="519"/>
    </location>
</feature>
<dbReference type="SMART" id="SM00091">
    <property type="entry name" value="PAS"/>
    <property type="match status" value="2"/>
</dbReference>
<dbReference type="SMART" id="SM00267">
    <property type="entry name" value="GGDEF"/>
    <property type="match status" value="1"/>
</dbReference>
<dbReference type="SUPFAM" id="SSF55073">
    <property type="entry name" value="Nucleotide cyclase"/>
    <property type="match status" value="1"/>
</dbReference>
<dbReference type="InterPro" id="IPR001610">
    <property type="entry name" value="PAC"/>
</dbReference>
<dbReference type="InterPro" id="IPR035965">
    <property type="entry name" value="PAS-like_dom_sf"/>
</dbReference>
<dbReference type="CDD" id="cd00130">
    <property type="entry name" value="PAS"/>
    <property type="match status" value="2"/>
</dbReference>
<feature type="transmembrane region" description="Helical" evidence="1">
    <location>
        <begin position="153"/>
        <end position="172"/>
    </location>
</feature>
<dbReference type="CDD" id="cd01948">
    <property type="entry name" value="EAL"/>
    <property type="match status" value="1"/>
</dbReference>
<feature type="domain" description="EAL" evidence="4">
    <location>
        <begin position="871"/>
        <end position="1125"/>
    </location>
</feature>
<dbReference type="InterPro" id="IPR000700">
    <property type="entry name" value="PAS-assoc_C"/>
</dbReference>
<dbReference type="CDD" id="cd01949">
    <property type="entry name" value="GGDEF"/>
    <property type="match status" value="1"/>
</dbReference>
<dbReference type="RefSeq" id="WP_227180126.1">
    <property type="nucleotide sequence ID" value="NZ_JAJBZT010000003.1"/>
</dbReference>
<dbReference type="SMART" id="SM00052">
    <property type="entry name" value="EAL"/>
    <property type="match status" value="1"/>
</dbReference>
<dbReference type="SMART" id="SM00086">
    <property type="entry name" value="PAC"/>
    <property type="match status" value="2"/>
</dbReference>
<dbReference type="Pfam" id="PF08447">
    <property type="entry name" value="PAS_3"/>
    <property type="match status" value="1"/>
</dbReference>
<dbReference type="PANTHER" id="PTHR44757">
    <property type="entry name" value="DIGUANYLATE CYCLASE DGCP"/>
    <property type="match status" value="1"/>
</dbReference>
<proteinExistence type="predicted"/>
<dbReference type="Gene3D" id="3.30.70.270">
    <property type="match status" value="1"/>
</dbReference>
<keyword evidence="1" id="KW-1133">Transmembrane helix</keyword>
<dbReference type="InterPro" id="IPR013655">
    <property type="entry name" value="PAS_fold_3"/>
</dbReference>
<feature type="domain" description="GGDEF" evidence="5">
    <location>
        <begin position="730"/>
        <end position="862"/>
    </location>
</feature>
<accession>A0ABS8D5A0</accession>
<dbReference type="EMBL" id="JAJBZT010000003">
    <property type="protein sequence ID" value="MCB6183400.1"/>
    <property type="molecule type" value="Genomic_DNA"/>
</dbReference>
<feature type="transmembrane region" description="Helical" evidence="1">
    <location>
        <begin position="77"/>
        <end position="97"/>
    </location>
</feature>
<feature type="transmembrane region" description="Helical" evidence="1">
    <location>
        <begin position="112"/>
        <end position="133"/>
    </location>
</feature>
<dbReference type="InterPro" id="IPR029787">
    <property type="entry name" value="Nucleotide_cyclase"/>
</dbReference>
<evidence type="ECO:0000259" key="5">
    <source>
        <dbReference type="PROSITE" id="PS50887"/>
    </source>
</evidence>
<feature type="transmembrane region" description="Helical" evidence="1">
    <location>
        <begin position="184"/>
        <end position="203"/>
    </location>
</feature>
<dbReference type="Pfam" id="PF13426">
    <property type="entry name" value="PAS_9"/>
    <property type="match status" value="1"/>
</dbReference>
<gene>
    <name evidence="6" type="ORF">LIN78_07560</name>
</gene>
<dbReference type="NCBIfam" id="TIGR00254">
    <property type="entry name" value="GGDEF"/>
    <property type="match status" value="1"/>
</dbReference>
<dbReference type="NCBIfam" id="TIGR00229">
    <property type="entry name" value="sensory_box"/>
    <property type="match status" value="2"/>
</dbReference>
<dbReference type="SUPFAM" id="SSF55785">
    <property type="entry name" value="PYP-like sensor domain (PAS domain)"/>
    <property type="match status" value="2"/>
</dbReference>
<organism evidence="6 7">
    <name type="scientific">Leeia speluncae</name>
    <dbReference type="NCBI Taxonomy" id="2884804"/>
    <lineage>
        <taxon>Bacteria</taxon>
        <taxon>Pseudomonadati</taxon>
        <taxon>Pseudomonadota</taxon>
        <taxon>Betaproteobacteria</taxon>
        <taxon>Neisseriales</taxon>
        <taxon>Leeiaceae</taxon>
        <taxon>Leeia</taxon>
    </lineage>
</organism>
<keyword evidence="1" id="KW-0812">Transmembrane</keyword>
<evidence type="ECO:0000259" key="4">
    <source>
        <dbReference type="PROSITE" id="PS50883"/>
    </source>
</evidence>
<name>A0ABS8D5A0_9NEIS</name>
<reference evidence="6" key="1">
    <citation type="submission" date="2021-10" db="EMBL/GenBank/DDBJ databases">
        <title>The complete genome sequence of Leeia sp. TBRC 13508.</title>
        <authorList>
            <person name="Charoenyingcharoen P."/>
            <person name="Yukphan P."/>
        </authorList>
    </citation>
    <scope>NUCLEOTIDE SEQUENCE</scope>
    <source>
        <strain evidence="6">TBRC 13508</strain>
    </source>
</reference>
<dbReference type="InterPro" id="IPR043128">
    <property type="entry name" value="Rev_trsase/Diguanyl_cyclase"/>
</dbReference>
<feature type="transmembrane region" description="Helical" evidence="1">
    <location>
        <begin position="260"/>
        <end position="277"/>
    </location>
</feature>
<dbReference type="PROSITE" id="PS50887">
    <property type="entry name" value="GGDEF"/>
    <property type="match status" value="1"/>
</dbReference>
<keyword evidence="7" id="KW-1185">Reference proteome</keyword>
<dbReference type="InterPro" id="IPR000014">
    <property type="entry name" value="PAS"/>
</dbReference>